<evidence type="ECO:0000256" key="1">
    <source>
        <dbReference type="SAM" id="MobiDB-lite"/>
    </source>
</evidence>
<proteinExistence type="predicted"/>
<protein>
    <submittedName>
        <fullName evidence="2">ATP-binding cassette (ABC) Superfamily</fullName>
    </submittedName>
</protein>
<reference evidence="2 3" key="1">
    <citation type="journal article" date="2017" name="Genome Biol. Evol.">
        <title>Phytophthora megakarya and P. palmivora, closely related causal agents of cacao black pod rot, underwent increases in genome sizes and gene numbers by different mechanisms.</title>
        <authorList>
            <person name="Ali S.S."/>
            <person name="Shao J."/>
            <person name="Lary D.J."/>
            <person name="Kronmiller B."/>
            <person name="Shen D."/>
            <person name="Strem M.D."/>
            <person name="Amoako-Attah I."/>
            <person name="Akrofi A.Y."/>
            <person name="Begoude B.A."/>
            <person name="Ten Hoopen G.M."/>
            <person name="Coulibaly K."/>
            <person name="Kebe B.I."/>
            <person name="Melnick R.L."/>
            <person name="Guiltinan M.J."/>
            <person name="Tyler B.M."/>
            <person name="Meinhardt L.W."/>
            <person name="Bailey B.A."/>
        </authorList>
    </citation>
    <scope>NUCLEOTIDE SEQUENCE [LARGE SCALE GENOMIC DNA]</scope>
    <source>
        <strain evidence="3">sbr112.9</strain>
    </source>
</reference>
<keyword evidence="2" id="KW-0547">Nucleotide-binding</keyword>
<dbReference type="OrthoDB" id="126917at2759"/>
<feature type="compositionally biased region" description="Low complexity" evidence="1">
    <location>
        <begin position="57"/>
        <end position="68"/>
    </location>
</feature>
<feature type="compositionally biased region" description="Acidic residues" evidence="1">
    <location>
        <begin position="103"/>
        <end position="113"/>
    </location>
</feature>
<dbReference type="AlphaFoldDB" id="A0A2P4XVU5"/>
<feature type="compositionally biased region" description="Basic and acidic residues" evidence="1">
    <location>
        <begin position="69"/>
        <end position="101"/>
    </location>
</feature>
<dbReference type="GO" id="GO:0005524">
    <property type="term" value="F:ATP binding"/>
    <property type="evidence" value="ECO:0007669"/>
    <property type="project" value="UniProtKB-KW"/>
</dbReference>
<gene>
    <name evidence="2" type="ORF">PHPALM_14023</name>
</gene>
<sequence>MITGSESDEDTTGPMKDPTSAQDAPSRDAPVDDSESSEAKAAPTSSPAQNVTLVEGKAPAQAAKAASQKRADEGAAADKKRAALDSPFRESRLPKDYRNLFDSESDEAEEEGAITEHQEISNDLDAQQELYQAAQLQGAPEVASSAPLTPVYPNGYYPPDETPGSPMFLEHLGTLPSLNHWHTSRGAYEHALAQDEPLFVNDIEAARCVVLAPHRIPLKKITRLRKKPEDRGSPFAVWGYPCVQPENTTTQS</sequence>
<evidence type="ECO:0000313" key="3">
    <source>
        <dbReference type="Proteomes" id="UP000237271"/>
    </source>
</evidence>
<keyword evidence="2" id="KW-0067">ATP-binding</keyword>
<accession>A0A2P4XVU5</accession>
<dbReference type="Proteomes" id="UP000237271">
    <property type="component" value="Unassembled WGS sequence"/>
</dbReference>
<feature type="compositionally biased region" description="Polar residues" evidence="1">
    <location>
        <begin position="43"/>
        <end position="52"/>
    </location>
</feature>
<feature type="region of interest" description="Disordered" evidence="1">
    <location>
        <begin position="1"/>
        <end position="115"/>
    </location>
</feature>
<comment type="caution">
    <text evidence="2">The sequence shown here is derived from an EMBL/GenBank/DDBJ whole genome shotgun (WGS) entry which is preliminary data.</text>
</comment>
<evidence type="ECO:0000313" key="2">
    <source>
        <dbReference type="EMBL" id="POM69672.1"/>
    </source>
</evidence>
<feature type="compositionally biased region" description="Acidic residues" evidence="1">
    <location>
        <begin position="1"/>
        <end position="11"/>
    </location>
</feature>
<organism evidence="2 3">
    <name type="scientific">Phytophthora palmivora</name>
    <dbReference type="NCBI Taxonomy" id="4796"/>
    <lineage>
        <taxon>Eukaryota</taxon>
        <taxon>Sar</taxon>
        <taxon>Stramenopiles</taxon>
        <taxon>Oomycota</taxon>
        <taxon>Peronosporomycetes</taxon>
        <taxon>Peronosporales</taxon>
        <taxon>Peronosporaceae</taxon>
        <taxon>Phytophthora</taxon>
    </lineage>
</organism>
<keyword evidence="3" id="KW-1185">Reference proteome</keyword>
<dbReference type="EMBL" id="NCKW01007831">
    <property type="protein sequence ID" value="POM69672.1"/>
    <property type="molecule type" value="Genomic_DNA"/>
</dbReference>
<name>A0A2P4XVU5_9STRA</name>